<dbReference type="AlphaFoldDB" id="A0AAV0AK24"/>
<dbReference type="EMBL" id="CALTRL010000450">
    <property type="protein sequence ID" value="CAH7668225.1"/>
    <property type="molecule type" value="Genomic_DNA"/>
</dbReference>
<comment type="caution">
    <text evidence="2">The sequence shown here is derived from an EMBL/GenBank/DDBJ whole genome shotgun (WGS) entry which is preliminary data.</text>
</comment>
<accession>A0AAV0AK24</accession>
<protein>
    <submittedName>
        <fullName evidence="2">Uncharacterized protein</fullName>
    </submittedName>
</protein>
<feature type="region of interest" description="Disordered" evidence="1">
    <location>
        <begin position="573"/>
        <end position="600"/>
    </location>
</feature>
<organism evidence="2 3">
    <name type="scientific">Phakopsora pachyrhizi</name>
    <name type="common">Asian soybean rust disease fungus</name>
    <dbReference type="NCBI Taxonomy" id="170000"/>
    <lineage>
        <taxon>Eukaryota</taxon>
        <taxon>Fungi</taxon>
        <taxon>Dikarya</taxon>
        <taxon>Basidiomycota</taxon>
        <taxon>Pucciniomycotina</taxon>
        <taxon>Pucciniomycetes</taxon>
        <taxon>Pucciniales</taxon>
        <taxon>Phakopsoraceae</taxon>
        <taxon>Phakopsora</taxon>
    </lineage>
</organism>
<proteinExistence type="predicted"/>
<reference evidence="2" key="1">
    <citation type="submission" date="2022-06" db="EMBL/GenBank/DDBJ databases">
        <authorList>
            <consortium name="SYNGENTA / RWTH Aachen University"/>
        </authorList>
    </citation>
    <scope>NUCLEOTIDE SEQUENCE</scope>
</reference>
<evidence type="ECO:0000256" key="1">
    <source>
        <dbReference type="SAM" id="MobiDB-lite"/>
    </source>
</evidence>
<sequence>MKKKLKRFMSQCQSLDMTILVGEQVRKPTNKKQEVEDTSGVICVDGLVVSQEAQTDRLDYDLMSQVLLKLLTDTRDQNEEAKNSDCITGSRNENTTRKNLRSTVNQMKKKLKRSMSQCQRLDMTVLVDEQVRKPTNEKLGGVLNEDQSQGVEDTSGVICVDGLVVRQEARTDRLDYDLSRWEPEEYEYLKSRISNLFEFRASAAKHQKLFNGQKFLKKHPNLFREDPINQHELEHNNRIREGRPIVSLYRQNSPRVHQTDTKSPSLFQPSIESRFNSGENQVKENTGFGDLGNNSGLMGAISDIYSSEHPNIAENLLFKSSGDHLYNNFNENFNHIIGGTHPEQSYHNIPKIPPDIHHDPEQDNNFYISNIQGNHDYQLNGNYVGKIQIENYNALEHINNYQNYDSHLQNDRSIDFDKIYSNYITQDYGIYRNQNIVNVENQNHDNGGQSIQDHVSEVLNPSQENTLHLNVYQYKGPGLIQNVDVEQNSDKKSMKEKDDAQEYQISRTEKSYNEGGIPTIYSDMIVSHKPQHSGMKLNYYNSAGAHSQDTKSSSFYWPGIEARLSSRANEALDKSLPGDLGSSSGHIRKNSSTAKLSLSN</sequence>
<evidence type="ECO:0000313" key="2">
    <source>
        <dbReference type="EMBL" id="CAH7668225.1"/>
    </source>
</evidence>
<keyword evidence="3" id="KW-1185">Reference proteome</keyword>
<gene>
    <name evidence="2" type="ORF">PPACK8108_LOCUS2701</name>
</gene>
<feature type="compositionally biased region" description="Polar residues" evidence="1">
    <location>
        <begin position="581"/>
        <end position="600"/>
    </location>
</feature>
<dbReference type="Proteomes" id="UP001153365">
    <property type="component" value="Unassembled WGS sequence"/>
</dbReference>
<name>A0AAV0AK24_PHAPC</name>
<evidence type="ECO:0000313" key="3">
    <source>
        <dbReference type="Proteomes" id="UP001153365"/>
    </source>
</evidence>